<dbReference type="Proteomes" id="UP000243459">
    <property type="component" value="Chromosome 3"/>
</dbReference>
<proteinExistence type="predicted"/>
<dbReference type="AlphaFoldDB" id="A0A5P1FCG0"/>
<gene>
    <name evidence="2" type="ORF">A4U43_C03F7410</name>
</gene>
<keyword evidence="3" id="KW-1185">Reference proteome</keyword>
<protein>
    <submittedName>
        <fullName evidence="2">Uncharacterized protein</fullName>
    </submittedName>
</protein>
<evidence type="ECO:0000313" key="3">
    <source>
        <dbReference type="Proteomes" id="UP000243459"/>
    </source>
</evidence>
<name>A0A5P1FCG0_ASPOF</name>
<dbReference type="Gramene" id="ONK74539">
    <property type="protein sequence ID" value="ONK74539"/>
    <property type="gene ID" value="A4U43_C03F7410"/>
</dbReference>
<accession>A0A5P1FCG0</accession>
<evidence type="ECO:0000313" key="2">
    <source>
        <dbReference type="EMBL" id="ONK74539.1"/>
    </source>
</evidence>
<evidence type="ECO:0000256" key="1">
    <source>
        <dbReference type="SAM" id="Phobius"/>
    </source>
</evidence>
<reference evidence="3" key="1">
    <citation type="journal article" date="2017" name="Nat. Commun.">
        <title>The asparagus genome sheds light on the origin and evolution of a young Y chromosome.</title>
        <authorList>
            <person name="Harkess A."/>
            <person name="Zhou J."/>
            <person name="Xu C."/>
            <person name="Bowers J.E."/>
            <person name="Van der Hulst R."/>
            <person name="Ayyampalayam S."/>
            <person name="Mercati F."/>
            <person name="Riccardi P."/>
            <person name="McKain M.R."/>
            <person name="Kakrana A."/>
            <person name="Tang H."/>
            <person name="Ray J."/>
            <person name="Groenendijk J."/>
            <person name="Arikit S."/>
            <person name="Mathioni S.M."/>
            <person name="Nakano M."/>
            <person name="Shan H."/>
            <person name="Telgmann-Rauber A."/>
            <person name="Kanno A."/>
            <person name="Yue Z."/>
            <person name="Chen H."/>
            <person name="Li W."/>
            <person name="Chen Y."/>
            <person name="Xu X."/>
            <person name="Zhang Y."/>
            <person name="Luo S."/>
            <person name="Chen H."/>
            <person name="Gao J."/>
            <person name="Mao Z."/>
            <person name="Pires J.C."/>
            <person name="Luo M."/>
            <person name="Kudrna D."/>
            <person name="Wing R.A."/>
            <person name="Meyers B.C."/>
            <person name="Yi K."/>
            <person name="Kong H."/>
            <person name="Lavrijsen P."/>
            <person name="Sunseri F."/>
            <person name="Falavigna A."/>
            <person name="Ye Y."/>
            <person name="Leebens-Mack J.H."/>
            <person name="Chen G."/>
        </authorList>
    </citation>
    <scope>NUCLEOTIDE SEQUENCE [LARGE SCALE GENOMIC DNA]</scope>
    <source>
        <strain evidence="3">cv. DH0086</strain>
    </source>
</reference>
<organism evidence="2 3">
    <name type="scientific">Asparagus officinalis</name>
    <name type="common">Garden asparagus</name>
    <dbReference type="NCBI Taxonomy" id="4686"/>
    <lineage>
        <taxon>Eukaryota</taxon>
        <taxon>Viridiplantae</taxon>
        <taxon>Streptophyta</taxon>
        <taxon>Embryophyta</taxon>
        <taxon>Tracheophyta</taxon>
        <taxon>Spermatophyta</taxon>
        <taxon>Magnoliopsida</taxon>
        <taxon>Liliopsida</taxon>
        <taxon>Asparagales</taxon>
        <taxon>Asparagaceae</taxon>
        <taxon>Asparagoideae</taxon>
        <taxon>Asparagus</taxon>
    </lineage>
</organism>
<keyword evidence="1" id="KW-0812">Transmembrane</keyword>
<keyword evidence="1" id="KW-0472">Membrane</keyword>
<feature type="transmembrane region" description="Helical" evidence="1">
    <location>
        <begin position="43"/>
        <end position="64"/>
    </location>
</feature>
<keyword evidence="1" id="KW-1133">Transmembrane helix</keyword>
<dbReference type="EMBL" id="CM007383">
    <property type="protein sequence ID" value="ONK74539.1"/>
    <property type="molecule type" value="Genomic_DNA"/>
</dbReference>
<sequence length="156" mass="17836">MKKTRKDDEEDEEGRADAVYIRCIGKLMSLPMDFQSCSNAKHLLRMGAIILLMLFCIGGLNWGMKSISVKIACTEAIWGMKNRHSDIPFNTYELMVFGIYMLQFVYLSDESEFFVAISINDLAFGTGNRTNQIRKWICFSSASAGRICTGVFFRYY</sequence>